<dbReference type="Proteomes" id="UP000677228">
    <property type="component" value="Unassembled WGS sequence"/>
</dbReference>
<accession>A0A8S2KS36</accession>
<comment type="caution">
    <text evidence="2">The sequence shown here is derived from an EMBL/GenBank/DDBJ whole genome shotgun (WGS) entry which is preliminary data.</text>
</comment>
<proteinExistence type="predicted"/>
<evidence type="ECO:0000313" key="2">
    <source>
        <dbReference type="EMBL" id="CAF3863731.1"/>
    </source>
</evidence>
<name>A0A8S2KS36_9BILA</name>
<reference evidence="2" key="1">
    <citation type="submission" date="2021-02" db="EMBL/GenBank/DDBJ databases">
        <authorList>
            <person name="Nowell W R."/>
        </authorList>
    </citation>
    <scope>NUCLEOTIDE SEQUENCE</scope>
</reference>
<dbReference type="EMBL" id="CAJNOK010009946">
    <property type="protein sequence ID" value="CAF1102408.1"/>
    <property type="molecule type" value="Genomic_DNA"/>
</dbReference>
<sequence length="129" mass="15030">MANLRVKPTRNGTELGVTSIMLRDFLDAIKFIDLNMNNWPSLYPSGVERCVTEVSLLCCKQNEEDTIYIAHYAVYNSSLGIEVDRCVMQLSKLDPFTRSMISYKMTDPFDHPFLDFLRNHLWRLHNPLE</sequence>
<protein>
    <submittedName>
        <fullName evidence="2">Uncharacterized protein</fullName>
    </submittedName>
</protein>
<dbReference type="EMBL" id="CAJOBA010009967">
    <property type="protein sequence ID" value="CAF3863731.1"/>
    <property type="molecule type" value="Genomic_DNA"/>
</dbReference>
<evidence type="ECO:0000313" key="1">
    <source>
        <dbReference type="EMBL" id="CAF1102408.1"/>
    </source>
</evidence>
<dbReference type="AlphaFoldDB" id="A0A8S2KS36"/>
<organism evidence="2 3">
    <name type="scientific">Didymodactylos carnosus</name>
    <dbReference type="NCBI Taxonomy" id="1234261"/>
    <lineage>
        <taxon>Eukaryota</taxon>
        <taxon>Metazoa</taxon>
        <taxon>Spiralia</taxon>
        <taxon>Gnathifera</taxon>
        <taxon>Rotifera</taxon>
        <taxon>Eurotatoria</taxon>
        <taxon>Bdelloidea</taxon>
        <taxon>Philodinida</taxon>
        <taxon>Philodinidae</taxon>
        <taxon>Didymodactylos</taxon>
    </lineage>
</organism>
<evidence type="ECO:0000313" key="3">
    <source>
        <dbReference type="Proteomes" id="UP000682733"/>
    </source>
</evidence>
<gene>
    <name evidence="1" type="ORF">OVA965_LOCUS19357</name>
    <name evidence="2" type="ORF">TMI583_LOCUS19373</name>
</gene>
<dbReference type="Proteomes" id="UP000682733">
    <property type="component" value="Unassembled WGS sequence"/>
</dbReference>